<reference evidence="3 4" key="1">
    <citation type="journal article" date="2020" name="Biotechnol. Biofuels">
        <title>New insights from the biogas microbiome by comprehensive genome-resolved metagenomics of nearly 1600 species originating from multiple anaerobic digesters.</title>
        <authorList>
            <person name="Campanaro S."/>
            <person name="Treu L."/>
            <person name="Rodriguez-R L.M."/>
            <person name="Kovalovszki A."/>
            <person name="Ziels R.M."/>
            <person name="Maus I."/>
            <person name="Zhu X."/>
            <person name="Kougias P.G."/>
            <person name="Basile A."/>
            <person name="Luo G."/>
            <person name="Schluter A."/>
            <person name="Konstantinidis K.T."/>
            <person name="Angelidaki I."/>
        </authorList>
    </citation>
    <scope>NUCLEOTIDE SEQUENCE [LARGE SCALE GENOMIC DNA]</scope>
    <source>
        <strain evidence="3">AS27yjCOA_65</strain>
    </source>
</reference>
<comment type="caution">
    <text evidence="3">The sequence shown here is derived from an EMBL/GenBank/DDBJ whole genome shotgun (WGS) entry which is preliminary data.</text>
</comment>
<dbReference type="InterPro" id="IPR001509">
    <property type="entry name" value="Epimerase_deHydtase"/>
</dbReference>
<dbReference type="EMBL" id="JAAZON010000222">
    <property type="protein sequence ID" value="NMC62551.1"/>
    <property type="molecule type" value="Genomic_DNA"/>
</dbReference>
<dbReference type="Gene3D" id="3.40.50.720">
    <property type="entry name" value="NAD(P)-binding Rossmann-like Domain"/>
    <property type="match status" value="1"/>
</dbReference>
<dbReference type="PANTHER" id="PTHR43000">
    <property type="entry name" value="DTDP-D-GLUCOSE 4,6-DEHYDRATASE-RELATED"/>
    <property type="match status" value="1"/>
</dbReference>
<evidence type="ECO:0000313" key="4">
    <source>
        <dbReference type="Proteomes" id="UP000524246"/>
    </source>
</evidence>
<dbReference type="SUPFAM" id="SSF51735">
    <property type="entry name" value="NAD(P)-binding Rossmann-fold domains"/>
    <property type="match status" value="1"/>
</dbReference>
<dbReference type="InterPro" id="IPR036291">
    <property type="entry name" value="NAD(P)-bd_dom_sf"/>
</dbReference>
<dbReference type="Proteomes" id="UP000524246">
    <property type="component" value="Unassembled WGS sequence"/>
</dbReference>
<feature type="domain" description="NAD-dependent epimerase/dehydratase" evidence="2">
    <location>
        <begin position="16"/>
        <end position="247"/>
    </location>
</feature>
<evidence type="ECO:0000256" key="1">
    <source>
        <dbReference type="ARBA" id="ARBA00007637"/>
    </source>
</evidence>
<protein>
    <submittedName>
        <fullName evidence="3">NAD-dependent epimerase/dehydratase family protein</fullName>
    </submittedName>
</protein>
<comment type="similarity">
    <text evidence="1">Belongs to the NAD(P)-dependent epimerase/dehydratase family.</text>
</comment>
<name>A0A7X9FR00_9DELT</name>
<dbReference type="Pfam" id="PF01370">
    <property type="entry name" value="Epimerase"/>
    <property type="match status" value="1"/>
</dbReference>
<accession>A0A7X9FR00</accession>
<proteinExistence type="inferred from homology"/>
<gene>
    <name evidence="3" type="ORF">GYA55_05215</name>
</gene>
<dbReference type="AlphaFoldDB" id="A0A7X9FR00"/>
<sequence>MEDLVIDGSFWKDRPVFVSGATGLVGSWLVKQLINLNANIVCLIRDWVPESELFLSGAHTKVCIVRGDIRDREILERILGEYEVKTVIHLAAQTIVSIANRNPISTLESNILGTWTLLEACRHSHLVSEIVVASSDKAYGAHPKLPYDESFSMEGSSPYDVSKSCADLIARMYASTFGLPVCVARCGNIYGGGDLNWNRLIPGTIRSVIKGERPIIRSDGTFLRDYFYVEDAATAYLALARKLSESPELKGQAFNFSNEEPRRVLDVVNSIIKLMNSSLKPMILNEVHNEIHDQYLCSEKARNMLGWTPHYGLECGLSKSISWYRDFFTKETT</sequence>
<evidence type="ECO:0000259" key="2">
    <source>
        <dbReference type="Pfam" id="PF01370"/>
    </source>
</evidence>
<dbReference type="Gene3D" id="3.90.25.10">
    <property type="entry name" value="UDP-galactose 4-epimerase, domain 1"/>
    <property type="match status" value="1"/>
</dbReference>
<evidence type="ECO:0000313" key="3">
    <source>
        <dbReference type="EMBL" id="NMC62551.1"/>
    </source>
</evidence>
<organism evidence="3 4">
    <name type="scientific">SAR324 cluster bacterium</name>
    <dbReference type="NCBI Taxonomy" id="2024889"/>
    <lineage>
        <taxon>Bacteria</taxon>
        <taxon>Deltaproteobacteria</taxon>
        <taxon>SAR324 cluster</taxon>
    </lineage>
</organism>